<evidence type="ECO:0000256" key="6">
    <source>
        <dbReference type="ARBA" id="ARBA00022475"/>
    </source>
</evidence>
<evidence type="ECO:0000256" key="5">
    <source>
        <dbReference type="ARBA" id="ARBA00011903"/>
    </source>
</evidence>
<dbReference type="PANTHER" id="PTHR32309:SF13">
    <property type="entry name" value="FERRIC ENTEROBACTIN TRANSPORT PROTEIN FEPE"/>
    <property type="match status" value="1"/>
</dbReference>
<feature type="domain" description="AAA" evidence="20">
    <location>
        <begin position="271"/>
        <end position="390"/>
    </location>
</feature>
<comment type="similarity">
    <text evidence="2">Belongs to the CpsC/CapA family.</text>
</comment>
<dbReference type="CDD" id="cd05387">
    <property type="entry name" value="BY-kinase"/>
    <property type="match status" value="1"/>
</dbReference>
<evidence type="ECO:0000256" key="16">
    <source>
        <dbReference type="ARBA" id="ARBA00051245"/>
    </source>
</evidence>
<feature type="compositionally biased region" description="Basic residues" evidence="17">
    <location>
        <begin position="509"/>
        <end position="518"/>
    </location>
</feature>
<evidence type="ECO:0000256" key="12">
    <source>
        <dbReference type="ARBA" id="ARBA00022840"/>
    </source>
</evidence>
<feature type="transmembrane region" description="Helical" evidence="18">
    <location>
        <begin position="12"/>
        <end position="34"/>
    </location>
</feature>
<evidence type="ECO:0000256" key="10">
    <source>
        <dbReference type="ARBA" id="ARBA00022741"/>
    </source>
</evidence>
<dbReference type="Gene3D" id="3.40.50.300">
    <property type="entry name" value="P-loop containing nucleotide triphosphate hydrolases"/>
    <property type="match status" value="1"/>
</dbReference>
<name>A0ABR8Q9W6_9CELL</name>
<dbReference type="GO" id="GO:0004715">
    <property type="term" value="F:non-membrane spanning protein tyrosine kinase activity"/>
    <property type="evidence" value="ECO:0007669"/>
    <property type="project" value="UniProtKB-EC"/>
</dbReference>
<feature type="region of interest" description="Disordered" evidence="17">
    <location>
        <begin position="147"/>
        <end position="169"/>
    </location>
</feature>
<dbReference type="InterPro" id="IPR027417">
    <property type="entry name" value="P-loop_NTPase"/>
</dbReference>
<dbReference type="InterPro" id="IPR025669">
    <property type="entry name" value="AAA_dom"/>
</dbReference>
<dbReference type="Pfam" id="PF13614">
    <property type="entry name" value="AAA_31"/>
    <property type="match status" value="1"/>
</dbReference>
<feature type="transmembrane region" description="Helical" evidence="18">
    <location>
        <begin position="175"/>
        <end position="194"/>
    </location>
</feature>
<dbReference type="EMBL" id="JACSQV010000002">
    <property type="protein sequence ID" value="MBD7917217.1"/>
    <property type="molecule type" value="Genomic_DNA"/>
</dbReference>
<keyword evidence="6" id="KW-1003">Cell membrane</keyword>
<keyword evidence="7" id="KW-0997">Cell inner membrane</keyword>
<sequence length="518" mass="54110">MELRDYWALLRRSWPAIVVVAVLGGLGGLGVSALTTPTYAASAQIYVSVATGDSTSDLLQGSSFTRQQVVSYANLVDSPLVLRPVIDDLALDTRVDTLGESIVAESPLNSSLINITVRNESPAIAAAIANAVASEFSTVVSELDRPEGSESSSVKMTTVREAVSPESPATPRTKINAALGVILGAALVVVIGVLRQVLNTRVRNESDIAKVTDIAVVGAIPLDEDAVKRPLILQADPRSPRSEAFRRLRTNVQFLGAGGGPALFAVTSSVPGEGKTSTIVNLGIALADAGQRVMLIDCDLRRPAVARYLGIEGSVGLTTVLIGQATAREVVQPWGNGRLDVLPSGEIPPNPSELLGSPRMQALLRELSSAYDVVLLDTPPLLPVTDAAILSRLVGGVLMVARAGRVHRNELQQALTSLAAVDASVRGVVLNGQSIKDSGAYVYYGYRASDSVPIRAAATPGGQAPRKGTGEWPRVGPPGADSDALGSSGETNPFSDRAPDPVGTFASPHHLRRGSRGK</sequence>
<evidence type="ECO:0000256" key="15">
    <source>
        <dbReference type="ARBA" id="ARBA00023137"/>
    </source>
</evidence>
<dbReference type="InterPro" id="IPR003856">
    <property type="entry name" value="LPS_length_determ_N"/>
</dbReference>
<evidence type="ECO:0000256" key="8">
    <source>
        <dbReference type="ARBA" id="ARBA00022679"/>
    </source>
</evidence>
<feature type="domain" description="Polysaccharide chain length determinant N-terminal" evidence="19">
    <location>
        <begin position="2"/>
        <end position="89"/>
    </location>
</feature>
<keyword evidence="14 18" id="KW-0472">Membrane</keyword>
<evidence type="ECO:0000256" key="7">
    <source>
        <dbReference type="ARBA" id="ARBA00022519"/>
    </source>
</evidence>
<evidence type="ECO:0000256" key="2">
    <source>
        <dbReference type="ARBA" id="ARBA00006683"/>
    </source>
</evidence>
<gene>
    <name evidence="21" type="ORF">H9657_02860</name>
</gene>
<keyword evidence="10" id="KW-0547">Nucleotide-binding</keyword>
<evidence type="ECO:0000313" key="21">
    <source>
        <dbReference type="EMBL" id="MBD7917217.1"/>
    </source>
</evidence>
<evidence type="ECO:0000256" key="14">
    <source>
        <dbReference type="ARBA" id="ARBA00023136"/>
    </source>
</evidence>
<dbReference type="EC" id="2.7.10.2" evidence="5"/>
<dbReference type="SUPFAM" id="SSF52540">
    <property type="entry name" value="P-loop containing nucleoside triphosphate hydrolases"/>
    <property type="match status" value="1"/>
</dbReference>
<dbReference type="Proteomes" id="UP000604241">
    <property type="component" value="Unassembled WGS sequence"/>
</dbReference>
<keyword evidence="15" id="KW-0829">Tyrosine-protein kinase</keyword>
<comment type="similarity">
    <text evidence="4">Belongs to the etk/wzc family.</text>
</comment>
<proteinExistence type="inferred from homology"/>
<dbReference type="InterPro" id="IPR005702">
    <property type="entry name" value="Wzc-like_C"/>
</dbReference>
<reference evidence="21 22" key="1">
    <citation type="submission" date="2020-08" db="EMBL/GenBank/DDBJ databases">
        <title>A Genomic Blueprint of the Chicken Gut Microbiome.</title>
        <authorList>
            <person name="Gilroy R."/>
            <person name="Ravi A."/>
            <person name="Getino M."/>
            <person name="Pursley I."/>
            <person name="Horton D.L."/>
            <person name="Alikhan N.-F."/>
            <person name="Baker D."/>
            <person name="Gharbi K."/>
            <person name="Hall N."/>
            <person name="Watson M."/>
            <person name="Adriaenssens E.M."/>
            <person name="Foster-Nyarko E."/>
            <person name="Jarju S."/>
            <person name="Secka A."/>
            <person name="Antonio M."/>
            <person name="Oren A."/>
            <person name="Chaudhuri R."/>
            <person name="La Ragione R.M."/>
            <person name="Hildebrand F."/>
            <person name="Pallen M.J."/>
        </authorList>
    </citation>
    <scope>NUCLEOTIDE SEQUENCE [LARGE SCALE GENOMIC DNA]</scope>
    <source>
        <strain evidence="21 22">Sa3CUA2</strain>
    </source>
</reference>
<keyword evidence="8 21" id="KW-0808">Transferase</keyword>
<evidence type="ECO:0000256" key="3">
    <source>
        <dbReference type="ARBA" id="ARBA00007316"/>
    </source>
</evidence>
<keyword evidence="13 18" id="KW-1133">Transmembrane helix</keyword>
<protein>
    <recommendedName>
        <fullName evidence="5">non-specific protein-tyrosine kinase</fullName>
        <ecNumber evidence="5">2.7.10.2</ecNumber>
    </recommendedName>
</protein>
<feature type="region of interest" description="Disordered" evidence="17">
    <location>
        <begin position="457"/>
        <end position="518"/>
    </location>
</feature>
<evidence type="ECO:0000256" key="9">
    <source>
        <dbReference type="ARBA" id="ARBA00022692"/>
    </source>
</evidence>
<evidence type="ECO:0000256" key="4">
    <source>
        <dbReference type="ARBA" id="ARBA00008883"/>
    </source>
</evidence>
<evidence type="ECO:0000259" key="19">
    <source>
        <dbReference type="Pfam" id="PF02706"/>
    </source>
</evidence>
<comment type="caution">
    <text evidence="21">The sequence shown here is derived from an EMBL/GenBank/DDBJ whole genome shotgun (WGS) entry which is preliminary data.</text>
</comment>
<evidence type="ECO:0000256" key="11">
    <source>
        <dbReference type="ARBA" id="ARBA00022777"/>
    </source>
</evidence>
<dbReference type="InterPro" id="IPR050445">
    <property type="entry name" value="Bact_polysacc_biosynth/exp"/>
</dbReference>
<evidence type="ECO:0000259" key="20">
    <source>
        <dbReference type="Pfam" id="PF13614"/>
    </source>
</evidence>
<keyword evidence="22" id="KW-1185">Reference proteome</keyword>
<dbReference type="Pfam" id="PF02706">
    <property type="entry name" value="Wzz"/>
    <property type="match status" value="1"/>
</dbReference>
<evidence type="ECO:0000256" key="13">
    <source>
        <dbReference type="ARBA" id="ARBA00022989"/>
    </source>
</evidence>
<evidence type="ECO:0000256" key="18">
    <source>
        <dbReference type="SAM" id="Phobius"/>
    </source>
</evidence>
<evidence type="ECO:0000256" key="17">
    <source>
        <dbReference type="SAM" id="MobiDB-lite"/>
    </source>
</evidence>
<accession>A0ABR8Q9W6</accession>
<dbReference type="NCBIfam" id="TIGR01007">
    <property type="entry name" value="eps_fam"/>
    <property type="match status" value="1"/>
</dbReference>
<evidence type="ECO:0000256" key="1">
    <source>
        <dbReference type="ARBA" id="ARBA00004429"/>
    </source>
</evidence>
<keyword evidence="9 18" id="KW-0812">Transmembrane</keyword>
<organism evidence="21 22">
    <name type="scientific">Cellulomonas avistercoris</name>
    <dbReference type="NCBI Taxonomy" id="2762242"/>
    <lineage>
        <taxon>Bacteria</taxon>
        <taxon>Bacillati</taxon>
        <taxon>Actinomycetota</taxon>
        <taxon>Actinomycetes</taxon>
        <taxon>Micrococcales</taxon>
        <taxon>Cellulomonadaceae</taxon>
        <taxon>Cellulomonas</taxon>
    </lineage>
</organism>
<comment type="catalytic activity">
    <reaction evidence="16">
        <text>L-tyrosyl-[protein] + ATP = O-phospho-L-tyrosyl-[protein] + ADP + H(+)</text>
        <dbReference type="Rhea" id="RHEA:10596"/>
        <dbReference type="Rhea" id="RHEA-COMP:10136"/>
        <dbReference type="Rhea" id="RHEA-COMP:20101"/>
        <dbReference type="ChEBI" id="CHEBI:15378"/>
        <dbReference type="ChEBI" id="CHEBI:30616"/>
        <dbReference type="ChEBI" id="CHEBI:46858"/>
        <dbReference type="ChEBI" id="CHEBI:61978"/>
        <dbReference type="ChEBI" id="CHEBI:456216"/>
        <dbReference type="EC" id="2.7.10.2"/>
    </reaction>
</comment>
<keyword evidence="12" id="KW-0067">ATP-binding</keyword>
<comment type="similarity">
    <text evidence="3">Belongs to the CpsD/CapB family.</text>
</comment>
<evidence type="ECO:0000313" key="22">
    <source>
        <dbReference type="Proteomes" id="UP000604241"/>
    </source>
</evidence>
<comment type="subcellular location">
    <subcellularLocation>
        <location evidence="1">Cell inner membrane</location>
        <topology evidence="1">Multi-pass membrane protein</topology>
    </subcellularLocation>
</comment>
<keyword evidence="11" id="KW-0418">Kinase</keyword>
<dbReference type="PANTHER" id="PTHR32309">
    <property type="entry name" value="TYROSINE-PROTEIN KINASE"/>
    <property type="match status" value="1"/>
</dbReference>